<feature type="region of interest" description="Disordered" evidence="1">
    <location>
        <begin position="129"/>
        <end position="151"/>
    </location>
</feature>
<evidence type="ECO:0000313" key="2">
    <source>
        <dbReference type="EMBL" id="MFH7597348.1"/>
    </source>
</evidence>
<evidence type="ECO:0000313" key="3">
    <source>
        <dbReference type="Proteomes" id="UP001610631"/>
    </source>
</evidence>
<reference evidence="2 3" key="1">
    <citation type="submission" date="2024-03" db="EMBL/GenBank/DDBJ databases">
        <title>Whole genome sequencing of Streptomyces racemochromogenes, to identify antimicrobial biosynthetic gene clusters.</title>
        <authorList>
            <person name="Suryawanshi P."/>
            <person name="Krishnaraj P.U."/>
            <person name="Arun Y.P."/>
            <person name="Suryawanshi M.P."/>
            <person name="Rakshit O."/>
        </authorList>
    </citation>
    <scope>NUCLEOTIDE SEQUENCE [LARGE SCALE GENOMIC DNA]</scope>
    <source>
        <strain evidence="2 3">AUDT626</strain>
    </source>
</reference>
<dbReference type="EMBL" id="JBBDHD010000051">
    <property type="protein sequence ID" value="MFH7597348.1"/>
    <property type="molecule type" value="Genomic_DNA"/>
</dbReference>
<feature type="compositionally biased region" description="Low complexity" evidence="1">
    <location>
        <begin position="134"/>
        <end position="151"/>
    </location>
</feature>
<dbReference type="NCBIfam" id="NF046112">
    <property type="entry name" value="MSMEG_6209_Nter"/>
    <property type="match status" value="1"/>
</dbReference>
<proteinExistence type="predicted"/>
<dbReference type="Gene3D" id="1.10.8.1060">
    <property type="entry name" value="Corynebacterium glutamicum thioredoxin-dependent arsenate reductase, N-terminal domain"/>
    <property type="match status" value="1"/>
</dbReference>
<feature type="compositionally biased region" description="Pro residues" evidence="1">
    <location>
        <begin position="60"/>
        <end position="72"/>
    </location>
</feature>
<sequence length="151" mass="16357">MSGKDLLVAWRDGPFCGLEVVEHEIGTAMTVEEQVHRADVSPPSEGGAIEFRGPAEPAGPAAPQPGAAPPPSYEESMIVRDIVVRLCAAFPSVDGAIVETTVWHAYDAFRDARIRAFIPILVERRSRKALSAASEQTQTQTQMSEQTKADR</sequence>
<comment type="caution">
    <text evidence="2">The sequence shown here is derived from an EMBL/GenBank/DDBJ whole genome shotgun (WGS) entry which is preliminary data.</text>
</comment>
<dbReference type="Proteomes" id="UP001610631">
    <property type="component" value="Unassembled WGS sequence"/>
</dbReference>
<gene>
    <name evidence="2" type="ORF">WDV06_19920</name>
</gene>
<evidence type="ECO:0000256" key="1">
    <source>
        <dbReference type="SAM" id="MobiDB-lite"/>
    </source>
</evidence>
<keyword evidence="3" id="KW-1185">Reference proteome</keyword>
<feature type="region of interest" description="Disordered" evidence="1">
    <location>
        <begin position="39"/>
        <end position="73"/>
    </location>
</feature>
<accession>A0ABW7PG42</accession>
<dbReference type="RefSeq" id="WP_395511127.1">
    <property type="nucleotide sequence ID" value="NZ_JBBDHD010000051.1"/>
</dbReference>
<organism evidence="2 3">
    <name type="scientific">Streptomyces racemochromogenes</name>
    <dbReference type="NCBI Taxonomy" id="67353"/>
    <lineage>
        <taxon>Bacteria</taxon>
        <taxon>Bacillati</taxon>
        <taxon>Actinomycetota</taxon>
        <taxon>Actinomycetes</taxon>
        <taxon>Kitasatosporales</taxon>
        <taxon>Streptomycetaceae</taxon>
        <taxon>Streptomyces</taxon>
    </lineage>
</organism>
<name>A0ABW7PG42_9ACTN</name>
<protein>
    <submittedName>
        <fullName evidence="2">Uncharacterized protein</fullName>
    </submittedName>
</protein>